<dbReference type="Pfam" id="PF13564">
    <property type="entry name" value="DoxX_2"/>
    <property type="match status" value="1"/>
</dbReference>
<evidence type="ECO:0000256" key="1">
    <source>
        <dbReference type="ARBA" id="ARBA00004141"/>
    </source>
</evidence>
<keyword evidence="7" id="KW-1185">Reference proteome</keyword>
<accession>A0A9X2XPU3</accession>
<sequence length="141" mass="15870">MKKVKVAYWTTTLLVSALFTMNVVMYVTRNPQIVQGINFLGYPEYLLDILAVAKIIGLIVLLVPKLPRLKEWAYAGFTIDMVGAYWSHAAKGDYSSGVFIGAVLALLLTSYFLLRKLQDNKELVSLQRDNRSFHLLSAKQA</sequence>
<name>A0A9X2XPU3_9BACT</name>
<keyword evidence="2 5" id="KW-0812">Transmembrane</keyword>
<evidence type="ECO:0000313" key="7">
    <source>
        <dbReference type="Proteomes" id="UP001155483"/>
    </source>
</evidence>
<dbReference type="EMBL" id="JAOTIF010000024">
    <property type="protein sequence ID" value="MCU7551819.1"/>
    <property type="molecule type" value="Genomic_DNA"/>
</dbReference>
<organism evidence="6 7">
    <name type="scientific">Paraflavisolibacter caeni</name>
    <dbReference type="NCBI Taxonomy" id="2982496"/>
    <lineage>
        <taxon>Bacteria</taxon>
        <taxon>Pseudomonadati</taxon>
        <taxon>Bacteroidota</taxon>
        <taxon>Chitinophagia</taxon>
        <taxon>Chitinophagales</taxon>
        <taxon>Chitinophagaceae</taxon>
        <taxon>Paraflavisolibacter</taxon>
    </lineage>
</organism>
<feature type="transmembrane region" description="Helical" evidence="5">
    <location>
        <begin position="45"/>
        <end position="63"/>
    </location>
</feature>
<dbReference type="Proteomes" id="UP001155483">
    <property type="component" value="Unassembled WGS sequence"/>
</dbReference>
<evidence type="ECO:0000256" key="2">
    <source>
        <dbReference type="ARBA" id="ARBA00022692"/>
    </source>
</evidence>
<feature type="transmembrane region" description="Helical" evidence="5">
    <location>
        <begin position="7"/>
        <end position="25"/>
    </location>
</feature>
<protein>
    <submittedName>
        <fullName evidence="6">DoxX family protein</fullName>
    </submittedName>
</protein>
<proteinExistence type="predicted"/>
<gene>
    <name evidence="6" type="ORF">OCK74_22055</name>
</gene>
<evidence type="ECO:0000256" key="5">
    <source>
        <dbReference type="SAM" id="Phobius"/>
    </source>
</evidence>
<dbReference type="GO" id="GO:0016020">
    <property type="term" value="C:membrane"/>
    <property type="evidence" value="ECO:0007669"/>
    <property type="project" value="UniProtKB-SubCell"/>
</dbReference>
<feature type="transmembrane region" description="Helical" evidence="5">
    <location>
        <begin position="72"/>
        <end position="88"/>
    </location>
</feature>
<evidence type="ECO:0000256" key="4">
    <source>
        <dbReference type="ARBA" id="ARBA00023136"/>
    </source>
</evidence>
<reference evidence="6" key="2">
    <citation type="submission" date="2023-04" db="EMBL/GenBank/DDBJ databases">
        <title>Paracnuella aquatica gen. nov., sp. nov., a member of the family Chitinophagaceae isolated from a hot spring.</title>
        <authorList>
            <person name="Wang C."/>
        </authorList>
    </citation>
    <scope>NUCLEOTIDE SEQUENCE</scope>
    <source>
        <strain evidence="6">LB-8</strain>
    </source>
</reference>
<evidence type="ECO:0000256" key="3">
    <source>
        <dbReference type="ARBA" id="ARBA00022989"/>
    </source>
</evidence>
<keyword evidence="4 5" id="KW-0472">Membrane</keyword>
<comment type="caution">
    <text evidence="6">The sequence shown here is derived from an EMBL/GenBank/DDBJ whole genome shotgun (WGS) entry which is preliminary data.</text>
</comment>
<feature type="transmembrane region" description="Helical" evidence="5">
    <location>
        <begin position="94"/>
        <end position="114"/>
    </location>
</feature>
<keyword evidence="3 5" id="KW-1133">Transmembrane helix</keyword>
<dbReference type="AlphaFoldDB" id="A0A9X2XPU3"/>
<reference evidence="6" key="1">
    <citation type="submission" date="2022-09" db="EMBL/GenBank/DDBJ databases">
        <authorList>
            <person name="Yuan C."/>
            <person name="Ke Z."/>
        </authorList>
    </citation>
    <scope>NUCLEOTIDE SEQUENCE</scope>
    <source>
        <strain evidence="6">LB-8</strain>
    </source>
</reference>
<evidence type="ECO:0000313" key="6">
    <source>
        <dbReference type="EMBL" id="MCU7551819.1"/>
    </source>
</evidence>
<dbReference type="InterPro" id="IPR032808">
    <property type="entry name" value="DoxX"/>
</dbReference>
<dbReference type="RefSeq" id="WP_279299257.1">
    <property type="nucleotide sequence ID" value="NZ_JAOTIF010000024.1"/>
</dbReference>
<comment type="subcellular location">
    <subcellularLocation>
        <location evidence="1">Membrane</location>
        <topology evidence="1">Multi-pass membrane protein</topology>
    </subcellularLocation>
</comment>